<evidence type="ECO:0000313" key="2">
    <source>
        <dbReference type="Proteomes" id="UP000632063"/>
    </source>
</evidence>
<reference evidence="1 2" key="2">
    <citation type="journal article" date="2021" name="Int. J. Syst. Evol. Microbiol.">
        <title>Roseibium litorale sp. nov., isolated from a tidal flat sediment and proposal for the reclassification of Labrenzia polysiphoniae as Roseibium polysiphoniae comb. nov.</title>
        <authorList>
            <person name="Liu Y."/>
            <person name="Pei T."/>
            <person name="Du J."/>
            <person name="Chao M."/>
            <person name="Deng M.R."/>
            <person name="Zhu H."/>
        </authorList>
    </citation>
    <scope>NUCLEOTIDE SEQUENCE [LARGE SCALE GENOMIC DNA]</scope>
    <source>
        <strain evidence="1 2">4C16A</strain>
    </source>
</reference>
<reference evidence="2" key="1">
    <citation type="submission" date="2020-09" db="EMBL/GenBank/DDBJ databases">
        <title>The genome sequence of strain Labrenzia suaedae 4C16A.</title>
        <authorList>
            <person name="Liu Y."/>
        </authorList>
    </citation>
    <scope>NUCLEOTIDE SEQUENCE [LARGE SCALE GENOMIC DNA]</scope>
    <source>
        <strain evidence="2">4C16A</strain>
    </source>
</reference>
<evidence type="ECO:0000313" key="1">
    <source>
        <dbReference type="EMBL" id="MBD8892921.1"/>
    </source>
</evidence>
<protein>
    <submittedName>
        <fullName evidence="1">Uncharacterized protein</fullName>
    </submittedName>
</protein>
<accession>A0ABR9CPZ9</accession>
<dbReference type="Proteomes" id="UP000632063">
    <property type="component" value="Unassembled WGS sequence"/>
</dbReference>
<name>A0ABR9CPZ9_9HYPH</name>
<sequence length="216" mass="24024">MRQPLQNRVLPTGEIAAIAQRGLFMGNRGGRMHDPQTKRLTRKTHVSRRWICCTLEFKNRHRTVMGEGYTELFFLDEVTALAAGHRPCFECRRADALLYQAAFSKGNGFSCKATAGEMDSLLHEDRLDGKKQKTTLARENTLPDGVVAMIHGKPHAKHSGHWLLWTPDGYEGTDVALAETGDITRQVLTPRATVLALASGYEPSWHSSAARALQQS</sequence>
<dbReference type="RefSeq" id="WP_192149050.1">
    <property type="nucleotide sequence ID" value="NZ_JACYXI010000010.1"/>
</dbReference>
<gene>
    <name evidence="1" type="ORF">IG616_15375</name>
</gene>
<proteinExistence type="predicted"/>
<organism evidence="1 2">
    <name type="scientific">Roseibium litorale</name>
    <dbReference type="NCBI Taxonomy" id="2803841"/>
    <lineage>
        <taxon>Bacteria</taxon>
        <taxon>Pseudomonadati</taxon>
        <taxon>Pseudomonadota</taxon>
        <taxon>Alphaproteobacteria</taxon>
        <taxon>Hyphomicrobiales</taxon>
        <taxon>Stappiaceae</taxon>
        <taxon>Roseibium</taxon>
    </lineage>
</organism>
<keyword evidence="2" id="KW-1185">Reference proteome</keyword>
<dbReference type="EMBL" id="JACYXI010000010">
    <property type="protein sequence ID" value="MBD8892921.1"/>
    <property type="molecule type" value="Genomic_DNA"/>
</dbReference>
<comment type="caution">
    <text evidence="1">The sequence shown here is derived from an EMBL/GenBank/DDBJ whole genome shotgun (WGS) entry which is preliminary data.</text>
</comment>